<name>A0ABY3AKI1_PAEPP</name>
<evidence type="ECO:0000256" key="1">
    <source>
        <dbReference type="ARBA" id="ARBA00007430"/>
    </source>
</evidence>
<evidence type="ECO:0000313" key="4">
    <source>
        <dbReference type="Proteomes" id="UP000316208"/>
    </source>
</evidence>
<dbReference type="PANTHER" id="PTHR43318:SF2">
    <property type="entry name" value="UDP-N-ACETYLGLUCOSAMINE 4,6-DEHYDRATASE (INVERTING)"/>
    <property type="match status" value="1"/>
</dbReference>
<dbReference type="InterPro" id="IPR051203">
    <property type="entry name" value="Polysaccharide_Synthase-Rel"/>
</dbReference>
<keyword evidence="4" id="KW-1185">Reference proteome</keyword>
<feature type="domain" description="Polysaccharide biosynthesis protein CapD-like" evidence="2">
    <location>
        <begin position="14"/>
        <end position="288"/>
    </location>
</feature>
<evidence type="ECO:0000259" key="2">
    <source>
        <dbReference type="Pfam" id="PF02719"/>
    </source>
</evidence>
<protein>
    <submittedName>
        <fullName evidence="3">NAD-dependent epimerase/dehydratase family protein</fullName>
    </submittedName>
</protein>
<dbReference type="InterPro" id="IPR003869">
    <property type="entry name" value="Polysac_CapD-like"/>
</dbReference>
<dbReference type="SUPFAM" id="SSF51735">
    <property type="entry name" value="NAD(P)-binding Rossmann-fold domains"/>
    <property type="match status" value="1"/>
</dbReference>
<reference evidence="3 4" key="1">
    <citation type="submission" date="2018-03" db="EMBL/GenBank/DDBJ databases">
        <title>Aerobic endospore-forming bacteria genome sequencing and assembly.</title>
        <authorList>
            <person name="Cavalcante D.A."/>
            <person name="Driks A."/>
            <person name="Putonti C."/>
            <person name="De-Souza M.T."/>
        </authorList>
    </citation>
    <scope>NUCLEOTIDE SEQUENCE [LARGE SCALE GENOMIC DNA]</scope>
    <source>
        <strain evidence="3 4">SDF0028</strain>
    </source>
</reference>
<evidence type="ECO:0000313" key="3">
    <source>
        <dbReference type="EMBL" id="TQR42731.1"/>
    </source>
</evidence>
<gene>
    <name evidence="3" type="ORF">C7Y44_22155</name>
</gene>
<accession>A0ABY3AKI1</accession>
<organism evidence="3 4">
    <name type="scientific">Paenibacillus popilliae</name>
    <name type="common">Bacillus popilliae</name>
    <dbReference type="NCBI Taxonomy" id="78057"/>
    <lineage>
        <taxon>Bacteria</taxon>
        <taxon>Bacillati</taxon>
        <taxon>Bacillota</taxon>
        <taxon>Bacilli</taxon>
        <taxon>Bacillales</taxon>
        <taxon>Paenibacillaceae</taxon>
        <taxon>Paenibacillus</taxon>
    </lineage>
</organism>
<proteinExistence type="inferred from homology"/>
<dbReference type="EMBL" id="SADY01000007">
    <property type="protein sequence ID" value="TQR42731.1"/>
    <property type="molecule type" value="Genomic_DNA"/>
</dbReference>
<dbReference type="Gene3D" id="3.40.50.720">
    <property type="entry name" value="NAD(P)-binding Rossmann-like Domain"/>
    <property type="match status" value="1"/>
</dbReference>
<dbReference type="Proteomes" id="UP000316208">
    <property type="component" value="Unassembled WGS sequence"/>
</dbReference>
<dbReference type="PANTHER" id="PTHR43318">
    <property type="entry name" value="UDP-N-ACETYLGLUCOSAMINE 4,6-DEHYDRATASE"/>
    <property type="match status" value="1"/>
</dbReference>
<comment type="caution">
    <text evidence="3">The sequence shown here is derived from an EMBL/GenBank/DDBJ whole genome shotgun (WGS) entry which is preliminary data.</text>
</comment>
<comment type="similarity">
    <text evidence="1">Belongs to the polysaccharide synthase family.</text>
</comment>
<dbReference type="InterPro" id="IPR036291">
    <property type="entry name" value="NAD(P)-bd_dom_sf"/>
</dbReference>
<sequence length="350" mass="38058">MSIGGNGVLANATILVTGGTGSLGYALVEQLLLHRPARIIVYSRNETSQFIMSRKFEDARLAFWIGDVRDQDSLHQACQGVDYIFHLAALTHVSFCEEHPQEALKTNVVGTQYVIEAAIANQVKAVIFASTDQAVEPTSCYGMTKAMGENVIINANIVSESTRFIAVRSSNVLGTHGSVPHVLLDQIKNKKLVSMMDRGKTCFFTPMEQAVALLLKALQSGIGGELYTTKMPSCALVHMAEVFIEMCGGGDVRLIFTGSASSGKGKIHDILISESESRHTVKADDSYLIVLPLLGLPRLHEHYASYPSMAVGEYTSAEGAMTKEEIRELLFDSGLLYEVHVSKQAQGSRD</sequence>
<dbReference type="Pfam" id="PF02719">
    <property type="entry name" value="Polysacc_synt_2"/>
    <property type="match status" value="1"/>
</dbReference>